<feature type="transmembrane region" description="Helical" evidence="5">
    <location>
        <begin position="128"/>
        <end position="148"/>
    </location>
</feature>
<evidence type="ECO:0000313" key="7">
    <source>
        <dbReference type="EMBL" id="XDV04468.1"/>
    </source>
</evidence>
<sequence length="299" mass="31633">MSASFTQKIMSKRSRRIILLTTIAMVAFAANSVLCRLALRDSAIDPISFSVIRLVSGAFVLWIILKLRRSTPNCTGTWRGGLSLYVYAFAFSYSYLNLDTGIGALILFGAVQLTMLGFGFFKGERMGPLTLLGLVFAISGLVVILVPGTNAPPLISAAIMITSGVAWGIYSILGKASTDPLATTSGNFMRSVPLIMLTALPFIKSFHADVIGIAAAFASGTIASGIGYAIWYAAMRQLSSFHAATVQLSVPVIASLAGVLLLGEIYTARLGLSSLAVLGGITLILLSKQSSIHKLNTED</sequence>
<organism evidence="7">
    <name type="scientific">Pseudomonas sp. WC2401</name>
    <dbReference type="NCBI Taxonomy" id="3234143"/>
    <lineage>
        <taxon>Bacteria</taxon>
        <taxon>Pseudomonadati</taxon>
        <taxon>Pseudomonadota</taxon>
        <taxon>Gammaproteobacteria</taxon>
        <taxon>Pseudomonadales</taxon>
        <taxon>Pseudomonadaceae</taxon>
        <taxon>Pseudomonas</taxon>
    </lineage>
</organism>
<keyword evidence="2 5" id="KW-0812">Transmembrane</keyword>
<dbReference type="SUPFAM" id="SSF103481">
    <property type="entry name" value="Multidrug resistance efflux transporter EmrE"/>
    <property type="match status" value="2"/>
</dbReference>
<keyword evidence="3 5" id="KW-1133">Transmembrane helix</keyword>
<evidence type="ECO:0000256" key="5">
    <source>
        <dbReference type="SAM" id="Phobius"/>
    </source>
</evidence>
<evidence type="ECO:0000256" key="2">
    <source>
        <dbReference type="ARBA" id="ARBA00022692"/>
    </source>
</evidence>
<dbReference type="InterPro" id="IPR037185">
    <property type="entry name" value="EmrE-like"/>
</dbReference>
<feature type="transmembrane region" description="Helical" evidence="5">
    <location>
        <begin position="210"/>
        <end position="234"/>
    </location>
</feature>
<feature type="transmembrane region" description="Helical" evidence="5">
    <location>
        <begin position="47"/>
        <end position="65"/>
    </location>
</feature>
<feature type="transmembrane region" description="Helical" evidence="5">
    <location>
        <begin position="77"/>
        <end position="96"/>
    </location>
</feature>
<evidence type="ECO:0000256" key="4">
    <source>
        <dbReference type="ARBA" id="ARBA00023136"/>
    </source>
</evidence>
<comment type="subcellular location">
    <subcellularLocation>
        <location evidence="1">Membrane</location>
        <topology evidence="1">Multi-pass membrane protein</topology>
    </subcellularLocation>
</comment>
<proteinExistence type="predicted"/>
<evidence type="ECO:0000259" key="6">
    <source>
        <dbReference type="Pfam" id="PF00892"/>
    </source>
</evidence>
<dbReference type="PANTHER" id="PTHR32322:SF9">
    <property type="entry name" value="AMINO-ACID METABOLITE EFFLUX PUMP-RELATED"/>
    <property type="match status" value="1"/>
</dbReference>
<feature type="transmembrane region" description="Helical" evidence="5">
    <location>
        <begin position="154"/>
        <end position="173"/>
    </location>
</feature>
<feature type="domain" description="EamA" evidence="6">
    <location>
        <begin position="17"/>
        <end position="145"/>
    </location>
</feature>
<reference evidence="7" key="1">
    <citation type="submission" date="2024-07" db="EMBL/GenBank/DDBJ databases">
        <authorList>
            <person name="Biller S.J."/>
        </authorList>
    </citation>
    <scope>NUCLEOTIDE SEQUENCE</scope>
    <source>
        <strain evidence="7">WC2401</strain>
    </source>
</reference>
<dbReference type="Pfam" id="PF00892">
    <property type="entry name" value="EamA"/>
    <property type="match status" value="2"/>
</dbReference>
<feature type="domain" description="EamA" evidence="6">
    <location>
        <begin position="157"/>
        <end position="285"/>
    </location>
</feature>
<accession>A0AB39WSM2</accession>
<protein>
    <submittedName>
        <fullName evidence="7">DMT family transporter</fullName>
    </submittedName>
</protein>
<dbReference type="EMBL" id="CP165623">
    <property type="protein sequence ID" value="XDV04468.1"/>
    <property type="molecule type" value="Genomic_DNA"/>
</dbReference>
<keyword evidence="4 5" id="KW-0472">Membrane</keyword>
<gene>
    <name evidence="7" type="ORF">AB3G35_15420</name>
</gene>
<dbReference type="RefSeq" id="WP_262372322.1">
    <property type="nucleotide sequence ID" value="NZ_CP165623.1"/>
</dbReference>
<feature type="transmembrane region" description="Helical" evidence="5">
    <location>
        <begin position="185"/>
        <end position="204"/>
    </location>
</feature>
<feature type="transmembrane region" description="Helical" evidence="5">
    <location>
        <begin position="268"/>
        <end position="286"/>
    </location>
</feature>
<feature type="transmembrane region" description="Helical" evidence="5">
    <location>
        <begin position="241"/>
        <end position="262"/>
    </location>
</feature>
<dbReference type="InterPro" id="IPR050638">
    <property type="entry name" value="AA-Vitamin_Transporters"/>
</dbReference>
<evidence type="ECO:0000256" key="3">
    <source>
        <dbReference type="ARBA" id="ARBA00022989"/>
    </source>
</evidence>
<dbReference type="GO" id="GO:0016020">
    <property type="term" value="C:membrane"/>
    <property type="evidence" value="ECO:0007669"/>
    <property type="project" value="UniProtKB-SubCell"/>
</dbReference>
<name>A0AB39WSM2_9PSED</name>
<dbReference type="AlphaFoldDB" id="A0AB39WSM2"/>
<evidence type="ECO:0000256" key="1">
    <source>
        <dbReference type="ARBA" id="ARBA00004141"/>
    </source>
</evidence>
<dbReference type="PANTHER" id="PTHR32322">
    <property type="entry name" value="INNER MEMBRANE TRANSPORTER"/>
    <property type="match status" value="1"/>
</dbReference>
<feature type="transmembrane region" description="Helical" evidence="5">
    <location>
        <begin position="102"/>
        <end position="121"/>
    </location>
</feature>
<dbReference type="InterPro" id="IPR000620">
    <property type="entry name" value="EamA_dom"/>
</dbReference>